<proteinExistence type="predicted"/>
<evidence type="ECO:0008006" key="7">
    <source>
        <dbReference type="Google" id="ProtNLM"/>
    </source>
</evidence>
<evidence type="ECO:0000256" key="3">
    <source>
        <dbReference type="SAM" id="MobiDB-lite"/>
    </source>
</evidence>
<gene>
    <name evidence="5" type="ORF">Pcinc_025261</name>
</gene>
<evidence type="ECO:0000313" key="6">
    <source>
        <dbReference type="Proteomes" id="UP001286313"/>
    </source>
</evidence>
<dbReference type="PANTHER" id="PTHR12236">
    <property type="entry name" value="STRUCTURAL CONTITUENT OF CUTICLE"/>
    <property type="match status" value="1"/>
</dbReference>
<feature type="compositionally biased region" description="Pro residues" evidence="3">
    <location>
        <begin position="167"/>
        <end position="176"/>
    </location>
</feature>
<feature type="region of interest" description="Disordered" evidence="3">
    <location>
        <begin position="140"/>
        <end position="176"/>
    </location>
</feature>
<dbReference type="PROSITE" id="PS51155">
    <property type="entry name" value="CHIT_BIND_RR_2"/>
    <property type="match status" value="1"/>
</dbReference>
<keyword evidence="1 2" id="KW-0193">Cuticle</keyword>
<dbReference type="PANTHER" id="PTHR12236:SF79">
    <property type="entry name" value="CUTICULAR PROTEIN 50CB-RELATED"/>
    <property type="match status" value="1"/>
</dbReference>
<organism evidence="5 6">
    <name type="scientific">Petrolisthes cinctipes</name>
    <name type="common">Flat porcelain crab</name>
    <dbReference type="NCBI Taxonomy" id="88211"/>
    <lineage>
        <taxon>Eukaryota</taxon>
        <taxon>Metazoa</taxon>
        <taxon>Ecdysozoa</taxon>
        <taxon>Arthropoda</taxon>
        <taxon>Crustacea</taxon>
        <taxon>Multicrustacea</taxon>
        <taxon>Malacostraca</taxon>
        <taxon>Eumalacostraca</taxon>
        <taxon>Eucarida</taxon>
        <taxon>Decapoda</taxon>
        <taxon>Pleocyemata</taxon>
        <taxon>Anomura</taxon>
        <taxon>Galatheoidea</taxon>
        <taxon>Porcellanidae</taxon>
        <taxon>Petrolisthes</taxon>
    </lineage>
</organism>
<evidence type="ECO:0000256" key="1">
    <source>
        <dbReference type="ARBA" id="ARBA00022460"/>
    </source>
</evidence>
<keyword evidence="4" id="KW-0732">Signal</keyword>
<accession>A0AAE1K9P6</accession>
<protein>
    <recommendedName>
        <fullName evidence="7">Pro-resilin</fullName>
    </recommendedName>
</protein>
<reference evidence="5" key="1">
    <citation type="submission" date="2023-10" db="EMBL/GenBank/DDBJ databases">
        <title>Genome assemblies of two species of porcelain crab, Petrolisthes cinctipes and Petrolisthes manimaculis (Anomura: Porcellanidae).</title>
        <authorList>
            <person name="Angst P."/>
        </authorList>
    </citation>
    <scope>NUCLEOTIDE SEQUENCE</scope>
    <source>
        <strain evidence="5">PB745_01</strain>
        <tissue evidence="5">Gill</tissue>
    </source>
</reference>
<dbReference type="AlphaFoldDB" id="A0AAE1K9P6"/>
<name>A0AAE1K9P6_PETCI</name>
<dbReference type="GO" id="GO:0031012">
    <property type="term" value="C:extracellular matrix"/>
    <property type="evidence" value="ECO:0007669"/>
    <property type="project" value="TreeGrafter"/>
</dbReference>
<dbReference type="Proteomes" id="UP001286313">
    <property type="component" value="Unassembled WGS sequence"/>
</dbReference>
<dbReference type="Pfam" id="PF00379">
    <property type="entry name" value="Chitin_bind_4"/>
    <property type="match status" value="1"/>
</dbReference>
<dbReference type="InterPro" id="IPR000618">
    <property type="entry name" value="Insect_cuticle"/>
</dbReference>
<feature type="signal peptide" evidence="4">
    <location>
        <begin position="1"/>
        <end position="18"/>
    </location>
</feature>
<evidence type="ECO:0000256" key="4">
    <source>
        <dbReference type="SAM" id="SignalP"/>
    </source>
</evidence>
<feature type="chain" id="PRO_5042212640" description="Pro-resilin" evidence="4">
    <location>
        <begin position="19"/>
        <end position="176"/>
    </location>
</feature>
<dbReference type="GO" id="GO:0005615">
    <property type="term" value="C:extracellular space"/>
    <property type="evidence" value="ECO:0007669"/>
    <property type="project" value="TreeGrafter"/>
</dbReference>
<sequence>MNAKTILLLLGVAAMAAADSFEFRGYGAPRTILLLLGVAAMAAADSFEFGGYGAPRRYSSDSSESFESYESDEAKYNFDWAVRHGPSGNNYGHQEARDNDNTQGSYHVYLPDGRRQTVTYFVDGNSGYIADVKYSGEASFDSGSYESRSFESGSFEFGSDSHEFPRYSPPRPRYYN</sequence>
<comment type="caution">
    <text evidence="5">The sequence shown here is derived from an EMBL/GenBank/DDBJ whole genome shotgun (WGS) entry which is preliminary data.</text>
</comment>
<dbReference type="EMBL" id="JAWQEG010002837">
    <property type="protein sequence ID" value="KAK3869421.1"/>
    <property type="molecule type" value="Genomic_DNA"/>
</dbReference>
<feature type="compositionally biased region" description="Low complexity" evidence="3">
    <location>
        <begin position="142"/>
        <end position="158"/>
    </location>
</feature>
<evidence type="ECO:0000256" key="2">
    <source>
        <dbReference type="PROSITE-ProRule" id="PRU00497"/>
    </source>
</evidence>
<keyword evidence="6" id="KW-1185">Reference proteome</keyword>
<dbReference type="GO" id="GO:0042302">
    <property type="term" value="F:structural constituent of cuticle"/>
    <property type="evidence" value="ECO:0007669"/>
    <property type="project" value="UniProtKB-UniRule"/>
</dbReference>
<evidence type="ECO:0000313" key="5">
    <source>
        <dbReference type="EMBL" id="KAK3869421.1"/>
    </source>
</evidence>
<dbReference type="InterPro" id="IPR051217">
    <property type="entry name" value="Insect_Cuticle_Struc_Prot"/>
</dbReference>